<feature type="chain" id="PRO_5005245243" evidence="2">
    <location>
        <begin position="24"/>
        <end position="71"/>
    </location>
</feature>
<protein>
    <submittedName>
        <fullName evidence="3">Uncharacterized protein</fullName>
    </submittedName>
</protein>
<evidence type="ECO:0000256" key="2">
    <source>
        <dbReference type="SAM" id="SignalP"/>
    </source>
</evidence>
<keyword evidence="4" id="KW-1185">Reference proteome</keyword>
<name>A0A0J0XC34_9TREE</name>
<keyword evidence="2" id="KW-0732">Signal</keyword>
<gene>
    <name evidence="3" type="ORF">CC85DRAFT_289347</name>
</gene>
<feature type="region of interest" description="Disordered" evidence="1">
    <location>
        <begin position="32"/>
        <end position="53"/>
    </location>
</feature>
<dbReference type="Proteomes" id="UP000053611">
    <property type="component" value="Unassembled WGS sequence"/>
</dbReference>
<reference evidence="3 4" key="1">
    <citation type="submission" date="2015-03" db="EMBL/GenBank/DDBJ databases">
        <title>Genomics and transcriptomics of the oil-accumulating basidiomycete yeast T. oleaginosus allow insights into substrate utilization and the diverse evolutionary trajectories of mating systems in fungi.</title>
        <authorList>
            <consortium name="DOE Joint Genome Institute"/>
            <person name="Kourist R."/>
            <person name="Kracht O."/>
            <person name="Bracharz F."/>
            <person name="Lipzen A."/>
            <person name="Nolan M."/>
            <person name="Ohm R."/>
            <person name="Grigoriev I."/>
            <person name="Sun S."/>
            <person name="Heitman J."/>
            <person name="Bruck T."/>
            <person name="Nowrousian M."/>
        </authorList>
    </citation>
    <scope>NUCLEOTIDE SEQUENCE [LARGE SCALE GENOMIC DNA]</scope>
    <source>
        <strain evidence="3 4">IBC0246</strain>
    </source>
</reference>
<sequence>MAGIGAALALNGIWTIVCQLAGARVPSPHGRLGGGVDAAPAPPAAPDGRGEPTPTGYILCSGGGCWHSQRW</sequence>
<feature type="signal peptide" evidence="2">
    <location>
        <begin position="1"/>
        <end position="23"/>
    </location>
</feature>
<dbReference type="AlphaFoldDB" id="A0A0J0XC34"/>
<organism evidence="3 4">
    <name type="scientific">Cutaneotrichosporon oleaginosum</name>
    <dbReference type="NCBI Taxonomy" id="879819"/>
    <lineage>
        <taxon>Eukaryota</taxon>
        <taxon>Fungi</taxon>
        <taxon>Dikarya</taxon>
        <taxon>Basidiomycota</taxon>
        <taxon>Agaricomycotina</taxon>
        <taxon>Tremellomycetes</taxon>
        <taxon>Trichosporonales</taxon>
        <taxon>Trichosporonaceae</taxon>
        <taxon>Cutaneotrichosporon</taxon>
    </lineage>
</organism>
<evidence type="ECO:0000256" key="1">
    <source>
        <dbReference type="SAM" id="MobiDB-lite"/>
    </source>
</evidence>
<proteinExistence type="predicted"/>
<dbReference type="EMBL" id="KQ087293">
    <property type="protein sequence ID" value="KLT38631.1"/>
    <property type="molecule type" value="Genomic_DNA"/>
</dbReference>
<evidence type="ECO:0000313" key="4">
    <source>
        <dbReference type="Proteomes" id="UP000053611"/>
    </source>
</evidence>
<accession>A0A0J0XC34</accession>
<evidence type="ECO:0000313" key="3">
    <source>
        <dbReference type="EMBL" id="KLT38631.1"/>
    </source>
</evidence>